<dbReference type="Proteomes" id="UP000318313">
    <property type="component" value="Chromosome"/>
</dbReference>
<keyword evidence="3" id="KW-1185">Reference proteome</keyword>
<organism evidence="2 3">
    <name type="scientific">Gimesia fumaroli</name>
    <dbReference type="NCBI Taxonomy" id="2527976"/>
    <lineage>
        <taxon>Bacteria</taxon>
        <taxon>Pseudomonadati</taxon>
        <taxon>Planctomycetota</taxon>
        <taxon>Planctomycetia</taxon>
        <taxon>Planctomycetales</taxon>
        <taxon>Planctomycetaceae</taxon>
        <taxon>Gimesia</taxon>
    </lineage>
</organism>
<name>A0A518IKS9_9PLAN</name>
<feature type="transmembrane region" description="Helical" evidence="1">
    <location>
        <begin position="109"/>
        <end position="129"/>
    </location>
</feature>
<reference evidence="2 3" key="1">
    <citation type="submission" date="2019-03" db="EMBL/GenBank/DDBJ databases">
        <title>Deep-cultivation of Planctomycetes and their phenomic and genomic characterization uncovers novel biology.</title>
        <authorList>
            <person name="Wiegand S."/>
            <person name="Jogler M."/>
            <person name="Boedeker C."/>
            <person name="Pinto D."/>
            <person name="Vollmers J."/>
            <person name="Rivas-Marin E."/>
            <person name="Kohn T."/>
            <person name="Peeters S.H."/>
            <person name="Heuer A."/>
            <person name="Rast P."/>
            <person name="Oberbeckmann S."/>
            <person name="Bunk B."/>
            <person name="Jeske O."/>
            <person name="Meyerdierks A."/>
            <person name="Storesund J.E."/>
            <person name="Kallscheuer N."/>
            <person name="Luecker S."/>
            <person name="Lage O.M."/>
            <person name="Pohl T."/>
            <person name="Merkel B.J."/>
            <person name="Hornburger P."/>
            <person name="Mueller R.-W."/>
            <person name="Bruemmer F."/>
            <person name="Labrenz M."/>
            <person name="Spormann A.M."/>
            <person name="Op den Camp H."/>
            <person name="Overmann J."/>
            <person name="Amann R."/>
            <person name="Jetten M.S.M."/>
            <person name="Mascher T."/>
            <person name="Medema M.H."/>
            <person name="Devos D.P."/>
            <person name="Kaster A.-K."/>
            <person name="Ovreas L."/>
            <person name="Rohde M."/>
            <person name="Galperin M.Y."/>
            <person name="Jogler C."/>
        </authorList>
    </citation>
    <scope>NUCLEOTIDE SEQUENCE [LARGE SCALE GENOMIC DNA]</scope>
    <source>
        <strain evidence="2 3">Enr17</strain>
    </source>
</reference>
<protein>
    <submittedName>
        <fullName evidence="2">Uncharacterized protein</fullName>
    </submittedName>
</protein>
<dbReference type="AlphaFoldDB" id="A0A518IKS9"/>
<evidence type="ECO:0000256" key="1">
    <source>
        <dbReference type="SAM" id="Phobius"/>
    </source>
</evidence>
<dbReference type="KEGG" id="gfm:Enr17x_57680"/>
<dbReference type="EMBL" id="CP037452">
    <property type="protein sequence ID" value="QDV53687.1"/>
    <property type="molecule type" value="Genomic_DNA"/>
</dbReference>
<feature type="transmembrane region" description="Helical" evidence="1">
    <location>
        <begin position="77"/>
        <end position="97"/>
    </location>
</feature>
<accession>A0A518IKS9</accession>
<keyword evidence="1" id="KW-1133">Transmembrane helix</keyword>
<feature type="transmembrane region" description="Helical" evidence="1">
    <location>
        <begin position="7"/>
        <end position="29"/>
    </location>
</feature>
<keyword evidence="1" id="KW-0812">Transmembrane</keyword>
<sequence>MNNKMNWFYFSVLIALLPVSCRLIIWIVLDNSIRIDAFSLVDLVAFGIVLHATSLNEINNIPVRKFTAEIRDWKSRNVNTATFFLVLYGLFISLGIMTEVKTVKMNEYILLYSTFALGLVSLILSYRIYQKTATI</sequence>
<gene>
    <name evidence="2" type="ORF">Enr17x_57680</name>
</gene>
<evidence type="ECO:0000313" key="3">
    <source>
        <dbReference type="Proteomes" id="UP000318313"/>
    </source>
</evidence>
<proteinExistence type="predicted"/>
<keyword evidence="1" id="KW-0472">Membrane</keyword>
<feature type="transmembrane region" description="Helical" evidence="1">
    <location>
        <begin position="35"/>
        <end position="56"/>
    </location>
</feature>
<evidence type="ECO:0000313" key="2">
    <source>
        <dbReference type="EMBL" id="QDV53687.1"/>
    </source>
</evidence>